<evidence type="ECO:0000259" key="7">
    <source>
        <dbReference type="Pfam" id="PF13396"/>
    </source>
</evidence>
<organism evidence="8 9">
    <name type="scientific">Halonotius roseus</name>
    <dbReference type="NCBI Taxonomy" id="2511997"/>
    <lineage>
        <taxon>Archaea</taxon>
        <taxon>Methanobacteriati</taxon>
        <taxon>Methanobacteriota</taxon>
        <taxon>Stenosarchaea group</taxon>
        <taxon>Halobacteria</taxon>
        <taxon>Halobacteriales</taxon>
        <taxon>Haloferacaceae</taxon>
        <taxon>Halonotius</taxon>
    </lineage>
</organism>
<dbReference type="RefSeq" id="WP_142442050.1">
    <property type="nucleotide sequence ID" value="NZ_SESI01000001.1"/>
</dbReference>
<dbReference type="InterPro" id="IPR027379">
    <property type="entry name" value="CLS_N"/>
</dbReference>
<evidence type="ECO:0000256" key="5">
    <source>
        <dbReference type="ARBA" id="ARBA00023136"/>
    </source>
</evidence>
<evidence type="ECO:0000256" key="4">
    <source>
        <dbReference type="ARBA" id="ARBA00022989"/>
    </source>
</evidence>
<keyword evidence="5 6" id="KW-0472">Membrane</keyword>
<keyword evidence="3 6" id="KW-0812">Transmembrane</keyword>
<protein>
    <recommendedName>
        <fullName evidence="7">Cardiolipin synthase N-terminal domain-containing protein</fullName>
    </recommendedName>
</protein>
<feature type="transmembrane region" description="Helical" evidence="6">
    <location>
        <begin position="48"/>
        <end position="68"/>
    </location>
</feature>
<sequence>MLPSIVLAFPGPATFFIMVFAVLTLVVQLALIVWTYADATENSGQPAFLWAIVVFLAPLLGIVLYFLLGRTALD</sequence>
<comment type="subcellular location">
    <subcellularLocation>
        <location evidence="1">Cell membrane</location>
        <topology evidence="1">Multi-pass membrane protein</topology>
    </subcellularLocation>
</comment>
<proteinExistence type="predicted"/>
<gene>
    <name evidence="8" type="ORF">EWF95_00595</name>
</gene>
<evidence type="ECO:0000256" key="3">
    <source>
        <dbReference type="ARBA" id="ARBA00022692"/>
    </source>
</evidence>
<feature type="transmembrane region" description="Helical" evidence="6">
    <location>
        <begin position="12"/>
        <end position="36"/>
    </location>
</feature>
<comment type="caution">
    <text evidence="8">The sequence shown here is derived from an EMBL/GenBank/DDBJ whole genome shotgun (WGS) entry which is preliminary data.</text>
</comment>
<dbReference type="OrthoDB" id="236888at2157"/>
<name>A0A544QPV2_9EURY</name>
<dbReference type="EMBL" id="SESI01000001">
    <property type="protein sequence ID" value="TQQ81478.1"/>
    <property type="molecule type" value="Genomic_DNA"/>
</dbReference>
<evidence type="ECO:0000256" key="1">
    <source>
        <dbReference type="ARBA" id="ARBA00004651"/>
    </source>
</evidence>
<dbReference type="AlphaFoldDB" id="A0A544QPV2"/>
<keyword evidence="4 6" id="KW-1133">Transmembrane helix</keyword>
<evidence type="ECO:0000256" key="6">
    <source>
        <dbReference type="SAM" id="Phobius"/>
    </source>
</evidence>
<accession>A0A544QPV2</accession>
<evidence type="ECO:0000256" key="2">
    <source>
        <dbReference type="ARBA" id="ARBA00022475"/>
    </source>
</evidence>
<keyword evidence="2" id="KW-1003">Cell membrane</keyword>
<evidence type="ECO:0000313" key="9">
    <source>
        <dbReference type="Proteomes" id="UP000315385"/>
    </source>
</evidence>
<feature type="domain" description="Cardiolipin synthase N-terminal" evidence="7">
    <location>
        <begin position="30"/>
        <end position="70"/>
    </location>
</feature>
<reference evidence="8 9" key="1">
    <citation type="submission" date="2019-02" db="EMBL/GenBank/DDBJ databases">
        <title>Halonotius sp. a new haloqrchaeon isolated from saline water.</title>
        <authorList>
            <person name="Duran-Viseras A."/>
            <person name="Sanchez-Porro C."/>
            <person name="Ventosa A."/>
        </authorList>
    </citation>
    <scope>NUCLEOTIDE SEQUENCE [LARGE SCALE GENOMIC DNA]</scope>
    <source>
        <strain evidence="8 9">F9-27</strain>
    </source>
</reference>
<dbReference type="GO" id="GO:0005886">
    <property type="term" value="C:plasma membrane"/>
    <property type="evidence" value="ECO:0007669"/>
    <property type="project" value="UniProtKB-SubCell"/>
</dbReference>
<evidence type="ECO:0000313" key="8">
    <source>
        <dbReference type="EMBL" id="TQQ81478.1"/>
    </source>
</evidence>
<dbReference type="Pfam" id="PF13396">
    <property type="entry name" value="PLDc_N"/>
    <property type="match status" value="1"/>
</dbReference>
<keyword evidence="9" id="KW-1185">Reference proteome</keyword>
<dbReference type="Proteomes" id="UP000315385">
    <property type="component" value="Unassembled WGS sequence"/>
</dbReference>